<accession>A0AA38YEH2</accession>
<dbReference type="GO" id="GO:0008270">
    <property type="term" value="F:zinc ion binding"/>
    <property type="evidence" value="ECO:0007669"/>
    <property type="project" value="InterPro"/>
</dbReference>
<keyword evidence="6" id="KW-0520">NAD</keyword>
<keyword evidence="10" id="KW-1185">Reference proteome</keyword>
<dbReference type="EMBL" id="JAPDRN010000002">
    <property type="protein sequence ID" value="KAJ9646663.1"/>
    <property type="molecule type" value="Genomic_DNA"/>
</dbReference>
<dbReference type="SMART" id="SM00829">
    <property type="entry name" value="PKS_ER"/>
    <property type="match status" value="1"/>
</dbReference>
<evidence type="ECO:0000256" key="3">
    <source>
        <dbReference type="ARBA" id="ARBA00022723"/>
    </source>
</evidence>
<evidence type="ECO:0000256" key="7">
    <source>
        <dbReference type="RuleBase" id="RU361277"/>
    </source>
</evidence>
<dbReference type="InterPro" id="IPR002328">
    <property type="entry name" value="ADH_Zn_CS"/>
</dbReference>
<dbReference type="InterPro" id="IPR036291">
    <property type="entry name" value="NAD(P)-bd_dom_sf"/>
</dbReference>
<dbReference type="PANTHER" id="PTHR42940">
    <property type="entry name" value="ALCOHOL DEHYDROGENASE 1-RELATED"/>
    <property type="match status" value="1"/>
</dbReference>
<dbReference type="Proteomes" id="UP001172681">
    <property type="component" value="Unassembled WGS sequence"/>
</dbReference>
<dbReference type="InterPro" id="IPR013149">
    <property type="entry name" value="ADH-like_C"/>
</dbReference>
<evidence type="ECO:0000256" key="1">
    <source>
        <dbReference type="ARBA" id="ARBA00001947"/>
    </source>
</evidence>
<dbReference type="FunFam" id="3.40.50.720:FF:000039">
    <property type="entry name" value="Alcohol dehydrogenase AdhP"/>
    <property type="match status" value="1"/>
</dbReference>
<evidence type="ECO:0000313" key="10">
    <source>
        <dbReference type="Proteomes" id="UP001172681"/>
    </source>
</evidence>
<dbReference type="PANTHER" id="PTHR42940:SF8">
    <property type="entry name" value="VACUOLAR PROTEIN SORTING-ASSOCIATED PROTEIN 11"/>
    <property type="match status" value="1"/>
</dbReference>
<protein>
    <recommendedName>
        <fullName evidence="8">Enoyl reductase (ER) domain-containing protein</fullName>
    </recommendedName>
</protein>
<evidence type="ECO:0000313" key="9">
    <source>
        <dbReference type="EMBL" id="KAJ9646663.1"/>
    </source>
</evidence>
<evidence type="ECO:0000259" key="8">
    <source>
        <dbReference type="SMART" id="SM00829"/>
    </source>
</evidence>
<dbReference type="InterPro" id="IPR011032">
    <property type="entry name" value="GroES-like_sf"/>
</dbReference>
<comment type="similarity">
    <text evidence="2 7">Belongs to the zinc-containing alcohol dehydrogenase family.</text>
</comment>
<evidence type="ECO:0000256" key="6">
    <source>
        <dbReference type="ARBA" id="ARBA00023027"/>
    </source>
</evidence>
<keyword evidence="3 7" id="KW-0479">Metal-binding</keyword>
<dbReference type="GO" id="GO:0005737">
    <property type="term" value="C:cytoplasm"/>
    <property type="evidence" value="ECO:0007669"/>
    <property type="project" value="TreeGrafter"/>
</dbReference>
<dbReference type="Pfam" id="PF08240">
    <property type="entry name" value="ADH_N"/>
    <property type="match status" value="1"/>
</dbReference>
<dbReference type="InterPro" id="IPR013154">
    <property type="entry name" value="ADH-like_N"/>
</dbReference>
<feature type="domain" description="Enoyl reductase (ER)" evidence="8">
    <location>
        <begin position="2"/>
        <end position="303"/>
    </location>
</feature>
<dbReference type="Pfam" id="PF00107">
    <property type="entry name" value="ADH_zinc_N"/>
    <property type="match status" value="1"/>
</dbReference>
<sequence>MASAGLCHSDLMLFEGSLISNGVVTMGHEGVGFVEKLGSKVKGFKPGDRIGFLYIKGVCFECEGCQVHNLNCELGTAKLHGTHTDGFFAEYAAVDYRNAIILPTNLETETAAPYFCAGITAFHAVDGCKLQPGQWMAVVGCGGLGQMGIRIAKAMGFNVIGVDINDDVLAEAKENGADTVVNSTSTNYESQVKKASNGGCHAAVVFSAAYPAFGSAIKILRIAGILMIIGLPAKALEFHAFDLMRKVYQIRSESTGPPQKMPRALEFISKNNIKPRVEVHKLDDIHEMMEKMRTGKSKSRMVVVF</sequence>
<keyword evidence="5" id="KW-0560">Oxidoreductase</keyword>
<dbReference type="InterPro" id="IPR020843">
    <property type="entry name" value="ER"/>
</dbReference>
<reference evidence="9" key="1">
    <citation type="submission" date="2022-10" db="EMBL/GenBank/DDBJ databases">
        <title>Culturing micro-colonial fungi from biological soil crusts in the Mojave desert and describing Neophaeococcomyces mojavensis, and introducing the new genera and species Taxawa tesnikishii.</title>
        <authorList>
            <person name="Kurbessoian T."/>
            <person name="Stajich J.E."/>
        </authorList>
    </citation>
    <scope>NUCLEOTIDE SEQUENCE</scope>
    <source>
        <strain evidence="9">TK_35</strain>
    </source>
</reference>
<proteinExistence type="inferred from homology"/>
<dbReference type="Gene3D" id="3.40.50.720">
    <property type="entry name" value="NAD(P)-binding Rossmann-like Domain"/>
    <property type="match status" value="1"/>
</dbReference>
<organism evidence="9 10">
    <name type="scientific">Knufia peltigerae</name>
    <dbReference type="NCBI Taxonomy" id="1002370"/>
    <lineage>
        <taxon>Eukaryota</taxon>
        <taxon>Fungi</taxon>
        <taxon>Dikarya</taxon>
        <taxon>Ascomycota</taxon>
        <taxon>Pezizomycotina</taxon>
        <taxon>Eurotiomycetes</taxon>
        <taxon>Chaetothyriomycetidae</taxon>
        <taxon>Chaetothyriales</taxon>
        <taxon>Trichomeriaceae</taxon>
        <taxon>Knufia</taxon>
    </lineage>
</organism>
<keyword evidence="4 7" id="KW-0862">Zinc</keyword>
<dbReference type="SUPFAM" id="SSF50129">
    <property type="entry name" value="GroES-like"/>
    <property type="match status" value="1"/>
</dbReference>
<dbReference type="PROSITE" id="PS00059">
    <property type="entry name" value="ADH_ZINC"/>
    <property type="match status" value="1"/>
</dbReference>
<dbReference type="Gene3D" id="3.90.180.10">
    <property type="entry name" value="Medium-chain alcohol dehydrogenases, catalytic domain"/>
    <property type="match status" value="1"/>
</dbReference>
<evidence type="ECO:0000256" key="2">
    <source>
        <dbReference type="ARBA" id="ARBA00008072"/>
    </source>
</evidence>
<dbReference type="SUPFAM" id="SSF51735">
    <property type="entry name" value="NAD(P)-binding Rossmann-fold domains"/>
    <property type="match status" value="1"/>
</dbReference>
<comment type="caution">
    <text evidence="9">The sequence shown here is derived from an EMBL/GenBank/DDBJ whole genome shotgun (WGS) entry which is preliminary data.</text>
</comment>
<dbReference type="GO" id="GO:0004022">
    <property type="term" value="F:alcohol dehydrogenase (NAD+) activity"/>
    <property type="evidence" value="ECO:0007669"/>
    <property type="project" value="TreeGrafter"/>
</dbReference>
<gene>
    <name evidence="9" type="ORF">H2204_000355</name>
</gene>
<name>A0AA38YEH2_9EURO</name>
<dbReference type="AlphaFoldDB" id="A0AA38YEH2"/>
<evidence type="ECO:0000256" key="5">
    <source>
        <dbReference type="ARBA" id="ARBA00023002"/>
    </source>
</evidence>
<comment type="cofactor">
    <cofactor evidence="1 7">
        <name>Zn(2+)</name>
        <dbReference type="ChEBI" id="CHEBI:29105"/>
    </cofactor>
</comment>
<evidence type="ECO:0000256" key="4">
    <source>
        <dbReference type="ARBA" id="ARBA00022833"/>
    </source>
</evidence>